<dbReference type="CDD" id="cd00448">
    <property type="entry name" value="YjgF_YER057c_UK114_family"/>
    <property type="match status" value="1"/>
</dbReference>
<dbReference type="PANTHER" id="PTHR11803">
    <property type="entry name" value="2-IMINOBUTANOATE/2-IMINOPROPANOATE DEAMINASE RIDA"/>
    <property type="match status" value="1"/>
</dbReference>
<dbReference type="PANTHER" id="PTHR11803:SF39">
    <property type="entry name" value="2-IMINOBUTANOATE_2-IMINOPROPANOATE DEAMINASE"/>
    <property type="match status" value="1"/>
</dbReference>
<name>A0ABY6Z142_9BACL</name>
<protein>
    <submittedName>
        <fullName evidence="1">RidA family protein</fullName>
    </submittedName>
</protein>
<dbReference type="SUPFAM" id="SSF55298">
    <property type="entry name" value="YjgF-like"/>
    <property type="match status" value="1"/>
</dbReference>
<dbReference type="Proteomes" id="UP001164803">
    <property type="component" value="Chromosome"/>
</dbReference>
<evidence type="ECO:0000313" key="2">
    <source>
        <dbReference type="Proteomes" id="UP001164803"/>
    </source>
</evidence>
<organism evidence="1 2">
    <name type="scientific">Alicyclobacillus dauci</name>
    <dbReference type="NCBI Taxonomy" id="1475485"/>
    <lineage>
        <taxon>Bacteria</taxon>
        <taxon>Bacillati</taxon>
        <taxon>Bacillota</taxon>
        <taxon>Bacilli</taxon>
        <taxon>Bacillales</taxon>
        <taxon>Alicyclobacillaceae</taxon>
        <taxon>Alicyclobacillus</taxon>
    </lineage>
</organism>
<evidence type="ECO:0000313" key="1">
    <source>
        <dbReference type="EMBL" id="WAH35690.1"/>
    </source>
</evidence>
<proteinExistence type="predicted"/>
<dbReference type="EMBL" id="CP104064">
    <property type="protein sequence ID" value="WAH35690.1"/>
    <property type="molecule type" value="Genomic_DNA"/>
</dbReference>
<accession>A0ABY6Z142</accession>
<sequence>MTRRRSVEIDGVTHGNMPVPQGSRIDQFVFSSGIAGIDPETGLIPDDPRRQVQLVFQNMRSFMEVAGGTPDDIGRITVYLQDEEYRDLVNEEWIKMFPNPESRPARHTAVKDLRRGALVQVELIAVLPW</sequence>
<keyword evidence="2" id="KW-1185">Reference proteome</keyword>
<dbReference type="RefSeq" id="WP_268042972.1">
    <property type="nucleotide sequence ID" value="NZ_CP104064.1"/>
</dbReference>
<dbReference type="Gene3D" id="3.30.1330.40">
    <property type="entry name" value="RutC-like"/>
    <property type="match status" value="1"/>
</dbReference>
<gene>
    <name evidence="1" type="ORF">NZD86_15595</name>
</gene>
<dbReference type="InterPro" id="IPR035959">
    <property type="entry name" value="RutC-like_sf"/>
</dbReference>
<reference evidence="1" key="1">
    <citation type="submission" date="2022-08" db="EMBL/GenBank/DDBJ databases">
        <title>Alicyclobacillus dauci DSM2870, complete genome.</title>
        <authorList>
            <person name="Wang Q."/>
            <person name="Cai R."/>
            <person name="Wang Z."/>
        </authorList>
    </citation>
    <scope>NUCLEOTIDE SEQUENCE</scope>
    <source>
        <strain evidence="1">DSM 28700</strain>
    </source>
</reference>
<dbReference type="Pfam" id="PF01042">
    <property type="entry name" value="Ribonuc_L-PSP"/>
    <property type="match status" value="1"/>
</dbReference>
<dbReference type="InterPro" id="IPR006175">
    <property type="entry name" value="YjgF/YER057c/UK114"/>
</dbReference>